<dbReference type="InterPro" id="IPR000916">
    <property type="entry name" value="Bet_v_I/MLP"/>
</dbReference>
<dbReference type="Pfam" id="PF00407">
    <property type="entry name" value="Bet_v_1"/>
    <property type="match status" value="1"/>
</dbReference>
<proteinExistence type="predicted"/>
<gene>
    <name evidence="2" type="ORF">V6N12_028139</name>
</gene>
<evidence type="ECO:0000313" key="3">
    <source>
        <dbReference type="Proteomes" id="UP001472677"/>
    </source>
</evidence>
<feature type="domain" description="Bet v I/Major latex protein" evidence="1">
    <location>
        <begin position="12"/>
        <end position="72"/>
    </location>
</feature>
<name>A0ABR2F4Y6_9ROSI</name>
<evidence type="ECO:0000313" key="2">
    <source>
        <dbReference type="EMBL" id="KAK8572077.1"/>
    </source>
</evidence>
<organism evidence="2 3">
    <name type="scientific">Hibiscus sabdariffa</name>
    <name type="common">roselle</name>
    <dbReference type="NCBI Taxonomy" id="183260"/>
    <lineage>
        <taxon>Eukaryota</taxon>
        <taxon>Viridiplantae</taxon>
        <taxon>Streptophyta</taxon>
        <taxon>Embryophyta</taxon>
        <taxon>Tracheophyta</taxon>
        <taxon>Spermatophyta</taxon>
        <taxon>Magnoliopsida</taxon>
        <taxon>eudicotyledons</taxon>
        <taxon>Gunneridae</taxon>
        <taxon>Pentapetalae</taxon>
        <taxon>rosids</taxon>
        <taxon>malvids</taxon>
        <taxon>Malvales</taxon>
        <taxon>Malvaceae</taxon>
        <taxon>Malvoideae</taxon>
        <taxon>Hibiscus</taxon>
    </lineage>
</organism>
<evidence type="ECO:0000259" key="1">
    <source>
        <dbReference type="Pfam" id="PF00407"/>
    </source>
</evidence>
<sequence length="95" mass="10525">MFFTPSGTILHEGDLRKEFKSMAATLQASSKRDGSGGGVVHWTLECEKLHHEIDHPETLLQFLQDVSKDVDAISPEQIKGSMARNSHACPTFTSR</sequence>
<dbReference type="InterPro" id="IPR051761">
    <property type="entry name" value="MLP-like_ligand-binding"/>
</dbReference>
<dbReference type="SUPFAM" id="SSF55961">
    <property type="entry name" value="Bet v1-like"/>
    <property type="match status" value="1"/>
</dbReference>
<reference evidence="2 3" key="1">
    <citation type="journal article" date="2024" name="G3 (Bethesda)">
        <title>Genome assembly of Hibiscus sabdariffa L. provides insights into metabolisms of medicinal natural products.</title>
        <authorList>
            <person name="Kim T."/>
        </authorList>
    </citation>
    <scope>NUCLEOTIDE SEQUENCE [LARGE SCALE GENOMIC DNA]</scope>
    <source>
        <strain evidence="2">TK-2024</strain>
        <tissue evidence="2">Old leaves</tissue>
    </source>
</reference>
<dbReference type="Gene3D" id="3.30.530.20">
    <property type="match status" value="1"/>
</dbReference>
<keyword evidence="3" id="KW-1185">Reference proteome</keyword>
<accession>A0ABR2F4Y6</accession>
<dbReference type="Proteomes" id="UP001472677">
    <property type="component" value="Unassembled WGS sequence"/>
</dbReference>
<protein>
    <recommendedName>
        <fullName evidence="1">Bet v I/Major latex protein domain-containing protein</fullName>
    </recommendedName>
</protein>
<comment type="caution">
    <text evidence="2">The sequence shown here is derived from an EMBL/GenBank/DDBJ whole genome shotgun (WGS) entry which is preliminary data.</text>
</comment>
<dbReference type="EMBL" id="JBBPBM010000008">
    <property type="protein sequence ID" value="KAK8572077.1"/>
    <property type="molecule type" value="Genomic_DNA"/>
</dbReference>
<dbReference type="PANTHER" id="PTHR31907">
    <property type="entry name" value="MLP-LIKE PROTEIN 423"/>
    <property type="match status" value="1"/>
</dbReference>
<dbReference type="InterPro" id="IPR023393">
    <property type="entry name" value="START-like_dom_sf"/>
</dbReference>